<dbReference type="PANTHER" id="PTHR10584:SF166">
    <property type="entry name" value="RIBOKINASE"/>
    <property type="match status" value="1"/>
</dbReference>
<organism evidence="4 5">
    <name type="scientific">Chloroherpeton thalassium (strain ATCC 35110 / GB-78)</name>
    <dbReference type="NCBI Taxonomy" id="517418"/>
    <lineage>
        <taxon>Bacteria</taxon>
        <taxon>Pseudomonadati</taxon>
        <taxon>Chlorobiota</taxon>
        <taxon>Chlorobiia</taxon>
        <taxon>Chlorobiales</taxon>
        <taxon>Chloroherpetonaceae</taxon>
        <taxon>Chloroherpeton</taxon>
    </lineage>
</organism>
<gene>
    <name evidence="4" type="ordered locus">Ctha_0447</name>
</gene>
<feature type="domain" description="Carbohydrate kinase PfkB" evidence="3">
    <location>
        <begin position="24"/>
        <end position="278"/>
    </location>
</feature>
<dbReference type="KEGG" id="cts:Ctha_0447"/>
<dbReference type="AlphaFoldDB" id="B3QUL2"/>
<evidence type="ECO:0000313" key="4">
    <source>
        <dbReference type="EMBL" id="ACF12918.1"/>
    </source>
</evidence>
<protein>
    <submittedName>
        <fullName evidence="4">PfkB domain protein</fullName>
    </submittedName>
</protein>
<dbReference type="PROSITE" id="PS00584">
    <property type="entry name" value="PFKB_KINASES_2"/>
    <property type="match status" value="1"/>
</dbReference>
<dbReference type="Gene3D" id="3.40.1190.20">
    <property type="match status" value="1"/>
</dbReference>
<dbReference type="Proteomes" id="UP000001208">
    <property type="component" value="Chromosome"/>
</dbReference>
<sequence length="303" mass="33636">MSLLIVGSLAFDNIETPFGNSDDTLGGSATYVAISASYFSDDIKLVGVVGSDFGDDNIRLLQSKGIDTEGIQVIEGGKTFRWTGRYHYDMNTRDTLDTQLNVFAEFDPVIPHRYQQCKYVCLGNIDPILQRKVLEQISRPKLTICDTMNFWIEGKPDELKKTLELVDVLVINDSEARQLSGDPNLVKSARIIRGMGPKILIIKKGEHGALLFTENGIFAAPAYPLESIFDPTGAGDTFAGGFIGYIAKHDDISENTLRKAVLYGSTMASFCVEKFGPDRIQEISDLEIQDRFQSFLNLSRIED</sequence>
<accession>B3QUL2</accession>
<keyword evidence="5" id="KW-1185">Reference proteome</keyword>
<dbReference type="EMBL" id="CP001100">
    <property type="protein sequence ID" value="ACF12918.1"/>
    <property type="molecule type" value="Genomic_DNA"/>
</dbReference>
<dbReference type="HOGENOM" id="CLU_065902_2_1_10"/>
<keyword evidence="1" id="KW-0808">Transferase</keyword>
<proteinExistence type="predicted"/>
<dbReference type="InterPro" id="IPR002173">
    <property type="entry name" value="Carboh/pur_kinase_PfkB_CS"/>
</dbReference>
<evidence type="ECO:0000256" key="1">
    <source>
        <dbReference type="ARBA" id="ARBA00022679"/>
    </source>
</evidence>
<dbReference type="STRING" id="517418.Ctha_0447"/>
<dbReference type="InterPro" id="IPR029056">
    <property type="entry name" value="Ribokinase-like"/>
</dbReference>
<dbReference type="InterPro" id="IPR011611">
    <property type="entry name" value="PfkB_dom"/>
</dbReference>
<keyword evidence="2" id="KW-0418">Kinase</keyword>
<evidence type="ECO:0000256" key="2">
    <source>
        <dbReference type="ARBA" id="ARBA00022777"/>
    </source>
</evidence>
<reference evidence="4 5" key="1">
    <citation type="submission" date="2008-06" db="EMBL/GenBank/DDBJ databases">
        <title>Complete sequence of Chloroherpeton thalassium ATCC 35110.</title>
        <authorList>
            <consortium name="US DOE Joint Genome Institute"/>
            <person name="Lucas S."/>
            <person name="Copeland A."/>
            <person name="Lapidus A."/>
            <person name="Glavina del Rio T."/>
            <person name="Dalin E."/>
            <person name="Tice H."/>
            <person name="Bruce D."/>
            <person name="Goodwin L."/>
            <person name="Pitluck S."/>
            <person name="Schmutz J."/>
            <person name="Larimer F."/>
            <person name="Land M."/>
            <person name="Hauser L."/>
            <person name="Kyrpides N."/>
            <person name="Mikhailova N."/>
            <person name="Liu Z."/>
            <person name="Li T."/>
            <person name="Zhao F."/>
            <person name="Overmann J."/>
            <person name="Bryant D.A."/>
            <person name="Richardson P."/>
        </authorList>
    </citation>
    <scope>NUCLEOTIDE SEQUENCE [LARGE SCALE GENOMIC DNA]</scope>
    <source>
        <strain evidence="5">ATCC 35110 / GB-78</strain>
    </source>
</reference>
<dbReference type="GO" id="GO:0016301">
    <property type="term" value="F:kinase activity"/>
    <property type="evidence" value="ECO:0007669"/>
    <property type="project" value="UniProtKB-KW"/>
</dbReference>
<evidence type="ECO:0000313" key="5">
    <source>
        <dbReference type="Proteomes" id="UP000001208"/>
    </source>
</evidence>
<dbReference type="OrthoDB" id="9813569at2"/>
<dbReference type="eggNOG" id="COG0524">
    <property type="taxonomic scope" value="Bacteria"/>
</dbReference>
<evidence type="ECO:0000259" key="3">
    <source>
        <dbReference type="Pfam" id="PF00294"/>
    </source>
</evidence>
<dbReference type="GO" id="GO:0005829">
    <property type="term" value="C:cytosol"/>
    <property type="evidence" value="ECO:0007669"/>
    <property type="project" value="TreeGrafter"/>
</dbReference>
<dbReference type="RefSeq" id="WP_012499002.1">
    <property type="nucleotide sequence ID" value="NC_011026.1"/>
</dbReference>
<dbReference type="PANTHER" id="PTHR10584">
    <property type="entry name" value="SUGAR KINASE"/>
    <property type="match status" value="1"/>
</dbReference>
<dbReference type="SUPFAM" id="SSF53613">
    <property type="entry name" value="Ribokinase-like"/>
    <property type="match status" value="1"/>
</dbReference>
<dbReference type="Pfam" id="PF00294">
    <property type="entry name" value="PfkB"/>
    <property type="match status" value="1"/>
</dbReference>
<name>B3QUL2_CHLT3</name>